<gene>
    <name evidence="6 8" type="primary">nusB</name>
    <name evidence="8" type="ORF">FRC96_09155</name>
</gene>
<dbReference type="HAMAP" id="MF_00073">
    <property type="entry name" value="NusB"/>
    <property type="match status" value="1"/>
</dbReference>
<evidence type="ECO:0000256" key="3">
    <source>
        <dbReference type="ARBA" id="ARBA00022884"/>
    </source>
</evidence>
<evidence type="ECO:0000256" key="6">
    <source>
        <dbReference type="HAMAP-Rule" id="MF_00073"/>
    </source>
</evidence>
<evidence type="ECO:0000256" key="2">
    <source>
        <dbReference type="ARBA" id="ARBA00022814"/>
    </source>
</evidence>
<dbReference type="NCBIfam" id="TIGR01951">
    <property type="entry name" value="nusB"/>
    <property type="match status" value="1"/>
</dbReference>
<dbReference type="GO" id="GO:0006353">
    <property type="term" value="P:DNA-templated transcription termination"/>
    <property type="evidence" value="ECO:0007669"/>
    <property type="project" value="UniProtKB-UniRule"/>
</dbReference>
<accession>A0A5C6XB04</accession>
<dbReference type="Gene3D" id="1.10.940.10">
    <property type="entry name" value="NusB-like"/>
    <property type="match status" value="1"/>
</dbReference>
<dbReference type="GO" id="GO:0005829">
    <property type="term" value="C:cytosol"/>
    <property type="evidence" value="ECO:0007669"/>
    <property type="project" value="TreeGrafter"/>
</dbReference>
<evidence type="ECO:0000313" key="8">
    <source>
        <dbReference type="EMBL" id="TXD36876.1"/>
    </source>
</evidence>
<organism evidence="8 9">
    <name type="scientific">Lujinxingia vulgaris</name>
    <dbReference type="NCBI Taxonomy" id="2600176"/>
    <lineage>
        <taxon>Bacteria</taxon>
        <taxon>Deltaproteobacteria</taxon>
        <taxon>Bradymonadales</taxon>
        <taxon>Lujinxingiaceae</taxon>
        <taxon>Lujinxingia</taxon>
    </lineage>
</organism>
<evidence type="ECO:0000256" key="5">
    <source>
        <dbReference type="ARBA" id="ARBA00023163"/>
    </source>
</evidence>
<reference evidence="8 9" key="1">
    <citation type="submission" date="2019-08" db="EMBL/GenBank/DDBJ databases">
        <title>Bradymonadales sp. TMQ2.</title>
        <authorList>
            <person name="Liang Q."/>
        </authorList>
    </citation>
    <scope>NUCLEOTIDE SEQUENCE [LARGE SCALE GENOMIC DNA]</scope>
    <source>
        <strain evidence="8 9">TMQ2</strain>
    </source>
</reference>
<dbReference type="GO" id="GO:0031564">
    <property type="term" value="P:transcription antitermination"/>
    <property type="evidence" value="ECO:0007669"/>
    <property type="project" value="UniProtKB-KW"/>
</dbReference>
<dbReference type="InterPro" id="IPR035926">
    <property type="entry name" value="NusB-like_sf"/>
</dbReference>
<protein>
    <recommendedName>
        <fullName evidence="6">Transcription antitermination protein NusB</fullName>
    </recommendedName>
    <alternativeName>
        <fullName evidence="6">Antitermination factor NusB</fullName>
    </alternativeName>
</protein>
<keyword evidence="4 6" id="KW-0805">Transcription regulation</keyword>
<dbReference type="SUPFAM" id="SSF48013">
    <property type="entry name" value="NusB-like"/>
    <property type="match status" value="1"/>
</dbReference>
<dbReference type="RefSeq" id="WP_146974189.1">
    <property type="nucleotide sequence ID" value="NZ_VOSL01000043.1"/>
</dbReference>
<dbReference type="InterPro" id="IPR006027">
    <property type="entry name" value="NusB_RsmB_TIM44"/>
</dbReference>
<evidence type="ECO:0000313" key="9">
    <source>
        <dbReference type="Proteomes" id="UP000321046"/>
    </source>
</evidence>
<keyword evidence="3 6" id="KW-0694">RNA-binding</keyword>
<keyword evidence="5 6" id="KW-0804">Transcription</keyword>
<sequence>MIDKQRRARRAALRTLYAIDVSGYEARHALETIRATLAEPDDHPARYWDLVVARVHAVIDNLAGIDEEIRILSPRWRIERMAAVDRNLLRLGVSELLEGETAPLVVINACVELAKEFGDKGTPGFINGLLDQLCQNRNITIAAPDEEEG</sequence>
<dbReference type="OrthoDB" id="9797817at2"/>
<comment type="similarity">
    <text evidence="1 6">Belongs to the NusB family.</text>
</comment>
<dbReference type="AlphaFoldDB" id="A0A5C6XB04"/>
<dbReference type="EMBL" id="VOSL01000043">
    <property type="protein sequence ID" value="TXD36876.1"/>
    <property type="molecule type" value="Genomic_DNA"/>
</dbReference>
<dbReference type="Proteomes" id="UP000321046">
    <property type="component" value="Unassembled WGS sequence"/>
</dbReference>
<evidence type="ECO:0000259" key="7">
    <source>
        <dbReference type="Pfam" id="PF01029"/>
    </source>
</evidence>
<dbReference type="PANTHER" id="PTHR11078:SF3">
    <property type="entry name" value="ANTITERMINATION NUSB DOMAIN-CONTAINING PROTEIN"/>
    <property type="match status" value="1"/>
</dbReference>
<feature type="domain" description="NusB/RsmB/TIM44" evidence="7">
    <location>
        <begin position="6"/>
        <end position="133"/>
    </location>
</feature>
<dbReference type="Pfam" id="PF01029">
    <property type="entry name" value="NusB"/>
    <property type="match status" value="1"/>
</dbReference>
<proteinExistence type="inferred from homology"/>
<evidence type="ECO:0000256" key="4">
    <source>
        <dbReference type="ARBA" id="ARBA00023015"/>
    </source>
</evidence>
<keyword evidence="2 6" id="KW-0889">Transcription antitermination</keyword>
<dbReference type="InterPro" id="IPR011605">
    <property type="entry name" value="NusB_fam"/>
</dbReference>
<evidence type="ECO:0000256" key="1">
    <source>
        <dbReference type="ARBA" id="ARBA00005952"/>
    </source>
</evidence>
<dbReference type="PANTHER" id="PTHR11078">
    <property type="entry name" value="N UTILIZATION SUBSTANCE PROTEIN B-RELATED"/>
    <property type="match status" value="1"/>
</dbReference>
<dbReference type="GO" id="GO:0003723">
    <property type="term" value="F:RNA binding"/>
    <property type="evidence" value="ECO:0007669"/>
    <property type="project" value="UniProtKB-UniRule"/>
</dbReference>
<comment type="function">
    <text evidence="6">Involved in transcription antitermination. Required for transcription of ribosomal RNA (rRNA) genes. Binds specifically to the boxA antiterminator sequence of the ribosomal RNA (rrn) operons.</text>
</comment>
<comment type="caution">
    <text evidence="8">The sequence shown here is derived from an EMBL/GenBank/DDBJ whole genome shotgun (WGS) entry which is preliminary data.</text>
</comment>
<name>A0A5C6XB04_9DELT</name>